<proteinExistence type="predicted"/>
<reference evidence="2 3" key="1">
    <citation type="submission" date="2019-06" db="EMBL/GenBank/DDBJ databases">
        <title>Draft genomes of female and male turbot (Scophthalmus maximus).</title>
        <authorList>
            <person name="Xu H."/>
            <person name="Xu X.-W."/>
            <person name="Shao C."/>
            <person name="Chen S."/>
        </authorList>
    </citation>
    <scope>NUCLEOTIDE SEQUENCE [LARGE SCALE GENOMIC DNA]</scope>
    <source>
        <strain evidence="2">Ysfricsl-2016a</strain>
        <tissue evidence="2">Blood</tissue>
    </source>
</reference>
<dbReference type="Proteomes" id="UP000438429">
    <property type="component" value="Unassembled WGS sequence"/>
</dbReference>
<dbReference type="EMBL" id="VEVO01000016">
    <property type="protein sequence ID" value="KAF0028783.1"/>
    <property type="molecule type" value="Genomic_DNA"/>
</dbReference>
<feature type="compositionally biased region" description="Basic residues" evidence="1">
    <location>
        <begin position="50"/>
        <end position="78"/>
    </location>
</feature>
<protein>
    <submittedName>
        <fullName evidence="2">Uncharacterized protein</fullName>
    </submittedName>
</protein>
<evidence type="ECO:0000256" key="1">
    <source>
        <dbReference type="SAM" id="MobiDB-lite"/>
    </source>
</evidence>
<gene>
    <name evidence="2" type="ORF">F2P81_017888</name>
</gene>
<evidence type="ECO:0000313" key="3">
    <source>
        <dbReference type="Proteomes" id="UP000438429"/>
    </source>
</evidence>
<dbReference type="AlphaFoldDB" id="A0A6A4S350"/>
<accession>A0A6A4S350</accession>
<evidence type="ECO:0000313" key="2">
    <source>
        <dbReference type="EMBL" id="KAF0028783.1"/>
    </source>
</evidence>
<comment type="caution">
    <text evidence="2">The sequence shown here is derived from an EMBL/GenBank/DDBJ whole genome shotgun (WGS) entry which is preliminary data.</text>
</comment>
<sequence length="125" mass="14886">MHLELAAVSEWLSVRLNLTMLQYNTQLLVCWRYGNRPGVVMLRKRFMKEKHNKNNERRRRQMQSSVMRRHRGRRRRRNAVGCSLLPQTDGPEGEEHEERPEYKTLQRQVQLIKPPRGSLGTNVLP</sequence>
<feature type="region of interest" description="Disordered" evidence="1">
    <location>
        <begin position="50"/>
        <end position="125"/>
    </location>
</feature>
<organism evidence="2 3">
    <name type="scientific">Scophthalmus maximus</name>
    <name type="common">Turbot</name>
    <name type="synonym">Psetta maxima</name>
    <dbReference type="NCBI Taxonomy" id="52904"/>
    <lineage>
        <taxon>Eukaryota</taxon>
        <taxon>Metazoa</taxon>
        <taxon>Chordata</taxon>
        <taxon>Craniata</taxon>
        <taxon>Vertebrata</taxon>
        <taxon>Euteleostomi</taxon>
        <taxon>Actinopterygii</taxon>
        <taxon>Neopterygii</taxon>
        <taxon>Teleostei</taxon>
        <taxon>Neoteleostei</taxon>
        <taxon>Acanthomorphata</taxon>
        <taxon>Carangaria</taxon>
        <taxon>Pleuronectiformes</taxon>
        <taxon>Pleuronectoidei</taxon>
        <taxon>Scophthalmidae</taxon>
        <taxon>Scophthalmus</taxon>
    </lineage>
</organism>
<name>A0A6A4S350_SCOMX</name>